<dbReference type="AlphaFoldDB" id="A0A5C3KGF0"/>
<gene>
    <name evidence="1" type="ORF">FA15DRAFT_215774</name>
</gene>
<keyword evidence="2" id="KW-1185">Reference proteome</keyword>
<accession>A0A5C3KGF0</accession>
<proteinExistence type="predicted"/>
<name>A0A5C3KGF0_COPMA</name>
<evidence type="ECO:0000313" key="1">
    <source>
        <dbReference type="EMBL" id="TFK19259.1"/>
    </source>
</evidence>
<evidence type="ECO:0000313" key="2">
    <source>
        <dbReference type="Proteomes" id="UP000307440"/>
    </source>
</evidence>
<protein>
    <submittedName>
        <fullName evidence="1">Uncharacterized protein</fullName>
    </submittedName>
</protein>
<sequence>MEGRLASTCNVCVYRPQGSKFSQGESELQNILVGIQKLAEYTRRSVSALGGNKLVKVSQPHSRLFMQSQRCSPRSQRTWDEQRNENFVHVSICGASMDPFSRYLGHNGHSKYQSFKLLQVTFGTTRIYEIRLQEQGERKDSPNPDNTAQKLEALHPSCIAFVRIPHPQLRHHADLLMAKRKHSLYQPHPCVLGPHELLDETPYTIFLRCQQSAIV</sequence>
<dbReference type="EMBL" id="ML210350">
    <property type="protein sequence ID" value="TFK19259.1"/>
    <property type="molecule type" value="Genomic_DNA"/>
</dbReference>
<reference evidence="1 2" key="1">
    <citation type="journal article" date="2019" name="Nat. Ecol. Evol.">
        <title>Megaphylogeny resolves global patterns of mushroom evolution.</title>
        <authorList>
            <person name="Varga T."/>
            <person name="Krizsan K."/>
            <person name="Foldi C."/>
            <person name="Dima B."/>
            <person name="Sanchez-Garcia M."/>
            <person name="Sanchez-Ramirez S."/>
            <person name="Szollosi G.J."/>
            <person name="Szarkandi J.G."/>
            <person name="Papp V."/>
            <person name="Albert L."/>
            <person name="Andreopoulos W."/>
            <person name="Angelini C."/>
            <person name="Antonin V."/>
            <person name="Barry K.W."/>
            <person name="Bougher N.L."/>
            <person name="Buchanan P."/>
            <person name="Buyck B."/>
            <person name="Bense V."/>
            <person name="Catcheside P."/>
            <person name="Chovatia M."/>
            <person name="Cooper J."/>
            <person name="Damon W."/>
            <person name="Desjardin D."/>
            <person name="Finy P."/>
            <person name="Geml J."/>
            <person name="Haridas S."/>
            <person name="Hughes K."/>
            <person name="Justo A."/>
            <person name="Karasinski D."/>
            <person name="Kautmanova I."/>
            <person name="Kiss B."/>
            <person name="Kocsube S."/>
            <person name="Kotiranta H."/>
            <person name="LaButti K.M."/>
            <person name="Lechner B.E."/>
            <person name="Liimatainen K."/>
            <person name="Lipzen A."/>
            <person name="Lukacs Z."/>
            <person name="Mihaltcheva S."/>
            <person name="Morgado L.N."/>
            <person name="Niskanen T."/>
            <person name="Noordeloos M.E."/>
            <person name="Ohm R.A."/>
            <person name="Ortiz-Santana B."/>
            <person name="Ovrebo C."/>
            <person name="Racz N."/>
            <person name="Riley R."/>
            <person name="Savchenko A."/>
            <person name="Shiryaev A."/>
            <person name="Soop K."/>
            <person name="Spirin V."/>
            <person name="Szebenyi C."/>
            <person name="Tomsovsky M."/>
            <person name="Tulloss R.E."/>
            <person name="Uehling J."/>
            <person name="Grigoriev I.V."/>
            <person name="Vagvolgyi C."/>
            <person name="Papp T."/>
            <person name="Martin F.M."/>
            <person name="Miettinen O."/>
            <person name="Hibbett D.S."/>
            <person name="Nagy L.G."/>
        </authorList>
    </citation>
    <scope>NUCLEOTIDE SEQUENCE [LARGE SCALE GENOMIC DNA]</scope>
    <source>
        <strain evidence="1 2">CBS 121175</strain>
    </source>
</reference>
<organism evidence="1 2">
    <name type="scientific">Coprinopsis marcescibilis</name>
    <name type="common">Agaric fungus</name>
    <name type="synonym">Psathyrella marcescibilis</name>
    <dbReference type="NCBI Taxonomy" id="230819"/>
    <lineage>
        <taxon>Eukaryota</taxon>
        <taxon>Fungi</taxon>
        <taxon>Dikarya</taxon>
        <taxon>Basidiomycota</taxon>
        <taxon>Agaricomycotina</taxon>
        <taxon>Agaricomycetes</taxon>
        <taxon>Agaricomycetidae</taxon>
        <taxon>Agaricales</taxon>
        <taxon>Agaricineae</taxon>
        <taxon>Psathyrellaceae</taxon>
        <taxon>Coprinopsis</taxon>
    </lineage>
</organism>
<dbReference type="Proteomes" id="UP000307440">
    <property type="component" value="Unassembled WGS sequence"/>
</dbReference>